<dbReference type="FunFam" id="1.20.1260.100:FF:000001">
    <property type="entry name" value="translocator protein 2"/>
    <property type="match status" value="1"/>
</dbReference>
<reference evidence="7" key="2">
    <citation type="submission" date="2022-10" db="EMBL/GenBank/DDBJ databases">
        <authorList>
            <consortium name="ENA_rothamsted_submissions"/>
            <consortium name="culmorum"/>
            <person name="King R."/>
        </authorList>
    </citation>
    <scope>NUCLEOTIDE SEQUENCE</scope>
</reference>
<dbReference type="InterPro" id="IPR038330">
    <property type="entry name" value="TspO/MBR-related_sf"/>
</dbReference>
<dbReference type="EMBL" id="OU896708">
    <property type="protein sequence ID" value="CAH1156054.1"/>
    <property type="molecule type" value="Genomic_DNA"/>
</dbReference>
<dbReference type="Gene3D" id="1.20.1260.100">
    <property type="entry name" value="TspO/MBR protein"/>
    <property type="match status" value="1"/>
</dbReference>
<evidence type="ECO:0000256" key="6">
    <source>
        <dbReference type="SAM" id="Phobius"/>
    </source>
</evidence>
<evidence type="ECO:0000256" key="5">
    <source>
        <dbReference type="ARBA" id="ARBA00023136"/>
    </source>
</evidence>
<evidence type="ECO:0000256" key="3">
    <source>
        <dbReference type="ARBA" id="ARBA00022692"/>
    </source>
</evidence>
<evidence type="ECO:0008006" key="9">
    <source>
        <dbReference type="Google" id="ProtNLM"/>
    </source>
</evidence>
<name>A0A9P0DI31_PHACE</name>
<dbReference type="OrthoDB" id="8841220at2759"/>
<comment type="subcellular location">
    <subcellularLocation>
        <location evidence="1">Membrane</location>
        <topology evidence="1">Multi-pass membrane protein</topology>
    </subcellularLocation>
</comment>
<feature type="transmembrane region" description="Helical" evidence="6">
    <location>
        <begin position="86"/>
        <end position="106"/>
    </location>
</feature>
<sequence>MALLNALSLVNWPALGFTVLPNLGGIAGVFISKNPIETWYKTLKLPSWRPPNWAFGPVWTTLYCGMGYASYMVYRDGNGLMGPARLPLTVYGVNIVANWAWTPIFFGAKNLKLALYEIQLINATALGMTYLFYQINPIAGLLIVPYCIWLTLATTLNYVIYMDNKTKKKRFRSKIRDAFLSNK</sequence>
<organism evidence="7 8">
    <name type="scientific">Phaedon cochleariae</name>
    <name type="common">Mustard beetle</name>
    <dbReference type="NCBI Taxonomy" id="80249"/>
    <lineage>
        <taxon>Eukaryota</taxon>
        <taxon>Metazoa</taxon>
        <taxon>Ecdysozoa</taxon>
        <taxon>Arthropoda</taxon>
        <taxon>Hexapoda</taxon>
        <taxon>Insecta</taxon>
        <taxon>Pterygota</taxon>
        <taxon>Neoptera</taxon>
        <taxon>Endopterygota</taxon>
        <taxon>Coleoptera</taxon>
        <taxon>Polyphaga</taxon>
        <taxon>Cucujiformia</taxon>
        <taxon>Chrysomeloidea</taxon>
        <taxon>Chrysomelidae</taxon>
        <taxon>Chrysomelinae</taxon>
        <taxon>Chrysomelini</taxon>
        <taxon>Phaedon</taxon>
    </lineage>
</organism>
<accession>A0A9P0DI31</accession>
<evidence type="ECO:0000256" key="2">
    <source>
        <dbReference type="ARBA" id="ARBA00007524"/>
    </source>
</evidence>
<keyword evidence="4 6" id="KW-1133">Transmembrane helix</keyword>
<dbReference type="PANTHER" id="PTHR10057">
    <property type="entry name" value="PERIPHERAL-TYPE BENZODIAZEPINE RECEPTOR"/>
    <property type="match status" value="1"/>
</dbReference>
<evidence type="ECO:0000256" key="4">
    <source>
        <dbReference type="ARBA" id="ARBA00022989"/>
    </source>
</evidence>
<proteinExistence type="inferred from homology"/>
<dbReference type="PANTHER" id="PTHR10057:SF0">
    <property type="entry name" value="TRANSLOCATOR PROTEIN"/>
    <property type="match status" value="1"/>
</dbReference>
<dbReference type="AlphaFoldDB" id="A0A9P0DI31"/>
<keyword evidence="8" id="KW-1185">Reference proteome</keyword>
<keyword evidence="3 6" id="KW-0812">Transmembrane</keyword>
<dbReference type="InterPro" id="IPR004307">
    <property type="entry name" value="TspO_MBR"/>
</dbReference>
<evidence type="ECO:0000313" key="8">
    <source>
        <dbReference type="Proteomes" id="UP001153737"/>
    </source>
</evidence>
<feature type="transmembrane region" description="Helical" evidence="6">
    <location>
        <begin position="139"/>
        <end position="161"/>
    </location>
</feature>
<comment type="similarity">
    <text evidence="2">Belongs to the TspO/BZRP family.</text>
</comment>
<dbReference type="GO" id="GO:0005741">
    <property type="term" value="C:mitochondrial outer membrane"/>
    <property type="evidence" value="ECO:0007669"/>
    <property type="project" value="TreeGrafter"/>
</dbReference>
<dbReference type="GO" id="GO:0033013">
    <property type="term" value="P:tetrapyrrole metabolic process"/>
    <property type="evidence" value="ECO:0007669"/>
    <property type="project" value="UniProtKB-ARBA"/>
</dbReference>
<reference evidence="7" key="1">
    <citation type="submission" date="2022-01" db="EMBL/GenBank/DDBJ databases">
        <authorList>
            <person name="King R."/>
        </authorList>
    </citation>
    <scope>NUCLEOTIDE SEQUENCE</scope>
</reference>
<protein>
    <recommendedName>
        <fullName evidence="9">Translocator protein</fullName>
    </recommendedName>
</protein>
<feature type="transmembrane region" description="Helical" evidence="6">
    <location>
        <begin position="53"/>
        <end position="74"/>
    </location>
</feature>
<evidence type="ECO:0000256" key="1">
    <source>
        <dbReference type="ARBA" id="ARBA00004141"/>
    </source>
</evidence>
<dbReference type="Proteomes" id="UP001153737">
    <property type="component" value="Chromosome 2"/>
</dbReference>
<gene>
    <name evidence="7" type="ORF">PHAECO_LOCUS6570</name>
</gene>
<keyword evidence="5 6" id="KW-0472">Membrane</keyword>
<dbReference type="Pfam" id="PF03073">
    <property type="entry name" value="TspO_MBR"/>
    <property type="match status" value="1"/>
</dbReference>
<feature type="transmembrane region" description="Helical" evidence="6">
    <location>
        <begin position="12"/>
        <end position="32"/>
    </location>
</feature>
<evidence type="ECO:0000313" key="7">
    <source>
        <dbReference type="EMBL" id="CAH1156054.1"/>
    </source>
</evidence>
<dbReference type="CDD" id="cd15904">
    <property type="entry name" value="TSPO_MBR"/>
    <property type="match status" value="1"/>
</dbReference>
<feature type="transmembrane region" description="Helical" evidence="6">
    <location>
        <begin position="113"/>
        <end position="133"/>
    </location>
</feature>